<proteinExistence type="predicted"/>
<reference evidence="2" key="1">
    <citation type="journal article" date="2013" name="Science">
        <title>Comparative analysis of bat genomes provides insight into the evolution of flight and immunity.</title>
        <authorList>
            <person name="Zhang G."/>
            <person name="Cowled C."/>
            <person name="Shi Z."/>
            <person name="Huang Z."/>
            <person name="Bishop-Lilly K.A."/>
            <person name="Fang X."/>
            <person name="Wynne J.W."/>
            <person name="Xiong Z."/>
            <person name="Baker M.L."/>
            <person name="Zhao W."/>
            <person name="Tachedjian M."/>
            <person name="Zhu Y."/>
            <person name="Zhou P."/>
            <person name="Jiang X."/>
            <person name="Ng J."/>
            <person name="Yang L."/>
            <person name="Wu L."/>
            <person name="Xiao J."/>
            <person name="Feng Y."/>
            <person name="Chen Y."/>
            <person name="Sun X."/>
            <person name="Zhang Y."/>
            <person name="Marsh G.A."/>
            <person name="Crameri G."/>
            <person name="Broder C.C."/>
            <person name="Frey K.G."/>
            <person name="Wang L.F."/>
            <person name="Wang J."/>
        </authorList>
    </citation>
    <scope>NUCLEOTIDE SEQUENCE [LARGE SCALE GENOMIC DNA]</scope>
</reference>
<organism evidence="1 2">
    <name type="scientific">Pteropus alecto</name>
    <name type="common">Black flying fox</name>
    <dbReference type="NCBI Taxonomy" id="9402"/>
    <lineage>
        <taxon>Eukaryota</taxon>
        <taxon>Metazoa</taxon>
        <taxon>Chordata</taxon>
        <taxon>Craniata</taxon>
        <taxon>Vertebrata</taxon>
        <taxon>Euteleostomi</taxon>
        <taxon>Mammalia</taxon>
        <taxon>Eutheria</taxon>
        <taxon>Laurasiatheria</taxon>
        <taxon>Chiroptera</taxon>
        <taxon>Yinpterochiroptera</taxon>
        <taxon>Pteropodoidea</taxon>
        <taxon>Pteropodidae</taxon>
        <taxon>Pteropodinae</taxon>
        <taxon>Pteropus</taxon>
    </lineage>
</organism>
<evidence type="ECO:0000313" key="2">
    <source>
        <dbReference type="Proteomes" id="UP000010552"/>
    </source>
</evidence>
<gene>
    <name evidence="1" type="ORF">PAL_GLEAN10019841</name>
</gene>
<protein>
    <submittedName>
        <fullName evidence="1">Uncharacterized protein</fullName>
    </submittedName>
</protein>
<name>L5JS55_PTEAL</name>
<dbReference type="InParanoid" id="L5JS55"/>
<dbReference type="AlphaFoldDB" id="L5JS55"/>
<dbReference type="EMBL" id="KB031150">
    <property type="protein sequence ID" value="ELK01767.1"/>
    <property type="molecule type" value="Genomic_DNA"/>
</dbReference>
<dbReference type="Proteomes" id="UP000010552">
    <property type="component" value="Unassembled WGS sequence"/>
</dbReference>
<keyword evidence="2" id="KW-1185">Reference proteome</keyword>
<evidence type="ECO:0000313" key="1">
    <source>
        <dbReference type="EMBL" id="ELK01767.1"/>
    </source>
</evidence>
<accession>L5JS55</accession>
<sequence length="84" mass="9444">MPSIQLESDFYLLDQTLNVGLTAWIQTQHSRVIRFLTSTAEGYDESIAFKILTDTCILQEGDSNFGFLGGEKQNTLVLLPMMQV</sequence>